<comment type="caution">
    <text evidence="1">The sequence shown here is derived from an EMBL/GenBank/DDBJ whole genome shotgun (WGS) entry which is preliminary data.</text>
</comment>
<accession>A0A1G1YRL3</accession>
<dbReference type="InterPro" id="IPR036069">
    <property type="entry name" value="DUF34/NIF3_sf"/>
</dbReference>
<dbReference type="Gene3D" id="3.40.1390.30">
    <property type="entry name" value="NIF3 (NGG1p interacting factor 3)-like"/>
    <property type="match status" value="1"/>
</dbReference>
<dbReference type="AlphaFoldDB" id="A0A1G1YRL3"/>
<evidence type="ECO:0000313" key="1">
    <source>
        <dbReference type="EMBL" id="OGY54995.1"/>
    </source>
</evidence>
<evidence type="ECO:0000313" key="2">
    <source>
        <dbReference type="Proteomes" id="UP000176512"/>
    </source>
</evidence>
<reference evidence="1 2" key="1">
    <citation type="journal article" date="2016" name="Nat. Commun.">
        <title>Thousands of microbial genomes shed light on interconnected biogeochemical processes in an aquifer system.</title>
        <authorList>
            <person name="Anantharaman K."/>
            <person name="Brown C.T."/>
            <person name="Hug L.A."/>
            <person name="Sharon I."/>
            <person name="Castelle C.J."/>
            <person name="Probst A.J."/>
            <person name="Thomas B.C."/>
            <person name="Singh A."/>
            <person name="Wilkins M.J."/>
            <person name="Karaoz U."/>
            <person name="Brodie E.L."/>
            <person name="Williams K.H."/>
            <person name="Hubbard S.S."/>
            <person name="Banfield J.F."/>
        </authorList>
    </citation>
    <scope>NUCLEOTIDE SEQUENCE [LARGE SCALE GENOMIC DNA]</scope>
</reference>
<dbReference type="SUPFAM" id="SSF102705">
    <property type="entry name" value="NIF3 (NGG1p interacting factor 3)-like"/>
    <property type="match status" value="1"/>
</dbReference>
<gene>
    <name evidence="1" type="ORF">A3A24_01800</name>
</gene>
<dbReference type="GO" id="GO:0046872">
    <property type="term" value="F:metal ion binding"/>
    <property type="evidence" value="ECO:0007669"/>
    <property type="project" value="UniProtKB-KW"/>
</dbReference>
<sequence>MNIQQIYELAVKLGIANDLRGIVKVKKLLVKAKEKYGQLSPEKKKEFDQEKLTNPYSDSRVFVDPGREIKKIMAGIDITPSELLLAKQLGVDLVIAHHPVGNALAGLHDVMHLQADVLAMYGVPINIAEALTQERISEVARGISAANHYRAVDAAELLDVGLMCTHTTTDNMVATFLSNLIKKNKPETVGEIVKVLKTVPEYQKAIIRKSGPHIISGQEDNSTGRIVVTEITGGTEGAVGIYEKMAQAGIGTIIGMHMTEERKSEAQKNHINVVIAGHMSSDSIGMNLFLDELEKRGIEIIPCSGLIRVSRVKRAGKRVSRKVKIKKRR</sequence>
<organism evidence="1 2">
    <name type="scientific">Candidatus Buchananbacteria bacterium RIFCSPLOWO2_01_FULL_46_12</name>
    <dbReference type="NCBI Taxonomy" id="1797546"/>
    <lineage>
        <taxon>Bacteria</taxon>
        <taxon>Candidatus Buchananiibacteriota</taxon>
    </lineage>
</organism>
<dbReference type="Proteomes" id="UP000176512">
    <property type="component" value="Unassembled WGS sequence"/>
</dbReference>
<dbReference type="EMBL" id="MHIP01000020">
    <property type="protein sequence ID" value="OGY54995.1"/>
    <property type="molecule type" value="Genomic_DNA"/>
</dbReference>
<name>A0A1G1YRL3_9BACT</name>
<protein>
    <submittedName>
        <fullName evidence="1">NGG1p interacting factor NIF3</fullName>
    </submittedName>
</protein>
<proteinExistence type="predicted"/>